<evidence type="ECO:0000256" key="2">
    <source>
        <dbReference type="ARBA" id="ARBA00022833"/>
    </source>
</evidence>
<dbReference type="EMBL" id="GL732540">
    <property type="protein sequence ID" value="EFX82232.1"/>
    <property type="molecule type" value="Genomic_DNA"/>
</dbReference>
<keyword evidence="7" id="KW-1185">Reference proteome</keyword>
<evidence type="ECO:0000313" key="6">
    <source>
        <dbReference type="EMBL" id="EFX82232.1"/>
    </source>
</evidence>
<dbReference type="eggNOG" id="KOG4185">
    <property type="taxonomic scope" value="Eukaryota"/>
</dbReference>
<organism evidence="6 7">
    <name type="scientific">Daphnia pulex</name>
    <name type="common">Water flea</name>
    <dbReference type="NCBI Taxonomy" id="6669"/>
    <lineage>
        <taxon>Eukaryota</taxon>
        <taxon>Metazoa</taxon>
        <taxon>Ecdysozoa</taxon>
        <taxon>Arthropoda</taxon>
        <taxon>Crustacea</taxon>
        <taxon>Branchiopoda</taxon>
        <taxon>Diplostraca</taxon>
        <taxon>Cladocera</taxon>
        <taxon>Anomopoda</taxon>
        <taxon>Daphniidae</taxon>
        <taxon>Daphnia</taxon>
    </lineage>
</organism>
<evidence type="ECO:0000313" key="7">
    <source>
        <dbReference type="Proteomes" id="UP000000305"/>
    </source>
</evidence>
<sequence length="336" mass="37561">MATANDLEDFITCGVCLCEFDDINRIPKFLQCSARHTVCLLCLRKIIKNATVSCPFCRENFSLADVARLPSNGYVLHMLKFGKQKGNKPIDKKVLGPSVCPTCGSGIKSDAGINQLATTIEKQKEAQKQLGVVMKSIQAAEEEVKKLQEENDFKLTQMVSVMEVKDKFVLKDSSVFILRVYKSGQPKGEIHISPNISRATTHFLKKLGEFCYKSPINFNSTVDKAMPGVFVLLSNENPQFLPDASDINNFSVEQACDYGEVGITSIYSSGNKVTEWSFVFILEDNETFIERDNLPENVSSNNCELIGHVSCYDVLEQLSRARKSARTNYTFTLESR</sequence>
<dbReference type="Gene3D" id="3.30.40.10">
    <property type="entry name" value="Zinc/RING finger domain, C3HC4 (zinc finger)"/>
    <property type="match status" value="1"/>
</dbReference>
<evidence type="ECO:0000256" key="3">
    <source>
        <dbReference type="PROSITE-ProRule" id="PRU00175"/>
    </source>
</evidence>
<dbReference type="SUPFAM" id="SSF75712">
    <property type="entry name" value="Rad50 coiled-coil Zn hook"/>
    <property type="match status" value="1"/>
</dbReference>
<dbReference type="GO" id="GO:0008270">
    <property type="term" value="F:zinc ion binding"/>
    <property type="evidence" value="ECO:0007669"/>
    <property type="project" value="UniProtKB-KW"/>
</dbReference>
<dbReference type="STRING" id="6669.E9GEB8"/>
<dbReference type="PROSITE" id="PS50089">
    <property type="entry name" value="ZF_RING_2"/>
    <property type="match status" value="1"/>
</dbReference>
<name>E9GEB8_DAPPU</name>
<evidence type="ECO:0000259" key="5">
    <source>
        <dbReference type="PROSITE" id="PS50089"/>
    </source>
</evidence>
<keyword evidence="1 3" id="KW-0863">Zinc-finger</keyword>
<dbReference type="InterPro" id="IPR001841">
    <property type="entry name" value="Znf_RING"/>
</dbReference>
<dbReference type="SUPFAM" id="SSF57850">
    <property type="entry name" value="RING/U-box"/>
    <property type="match status" value="1"/>
</dbReference>
<reference evidence="6 7" key="1">
    <citation type="journal article" date="2011" name="Science">
        <title>The ecoresponsive genome of Daphnia pulex.</title>
        <authorList>
            <person name="Colbourne J.K."/>
            <person name="Pfrender M.E."/>
            <person name="Gilbert D."/>
            <person name="Thomas W.K."/>
            <person name="Tucker A."/>
            <person name="Oakley T.H."/>
            <person name="Tokishita S."/>
            <person name="Aerts A."/>
            <person name="Arnold G.J."/>
            <person name="Basu M.K."/>
            <person name="Bauer D.J."/>
            <person name="Caceres C.E."/>
            <person name="Carmel L."/>
            <person name="Casola C."/>
            <person name="Choi J.H."/>
            <person name="Detter J.C."/>
            <person name="Dong Q."/>
            <person name="Dusheyko S."/>
            <person name="Eads B.D."/>
            <person name="Frohlich T."/>
            <person name="Geiler-Samerotte K.A."/>
            <person name="Gerlach D."/>
            <person name="Hatcher P."/>
            <person name="Jogdeo S."/>
            <person name="Krijgsveld J."/>
            <person name="Kriventseva E.V."/>
            <person name="Kultz D."/>
            <person name="Laforsch C."/>
            <person name="Lindquist E."/>
            <person name="Lopez J."/>
            <person name="Manak J.R."/>
            <person name="Muller J."/>
            <person name="Pangilinan J."/>
            <person name="Patwardhan R.P."/>
            <person name="Pitluck S."/>
            <person name="Pritham E.J."/>
            <person name="Rechtsteiner A."/>
            <person name="Rho M."/>
            <person name="Rogozin I.B."/>
            <person name="Sakarya O."/>
            <person name="Salamov A."/>
            <person name="Schaack S."/>
            <person name="Shapiro H."/>
            <person name="Shiga Y."/>
            <person name="Skalitzky C."/>
            <person name="Smith Z."/>
            <person name="Souvorov A."/>
            <person name="Sung W."/>
            <person name="Tang Z."/>
            <person name="Tsuchiya D."/>
            <person name="Tu H."/>
            <person name="Vos H."/>
            <person name="Wang M."/>
            <person name="Wolf Y.I."/>
            <person name="Yamagata H."/>
            <person name="Yamada T."/>
            <person name="Ye Y."/>
            <person name="Shaw J.R."/>
            <person name="Andrews J."/>
            <person name="Crease T.J."/>
            <person name="Tang H."/>
            <person name="Lucas S.M."/>
            <person name="Robertson H.M."/>
            <person name="Bork P."/>
            <person name="Koonin E.V."/>
            <person name="Zdobnov E.M."/>
            <person name="Grigoriev I.V."/>
            <person name="Lynch M."/>
            <person name="Boore J.L."/>
        </authorList>
    </citation>
    <scope>NUCLEOTIDE SEQUENCE [LARGE SCALE GENOMIC DNA]</scope>
</reference>
<dbReference type="GO" id="GO:0034198">
    <property type="term" value="P:cellular response to amino acid starvation"/>
    <property type="evidence" value="ECO:0000318"/>
    <property type="project" value="GO_Central"/>
</dbReference>
<accession>E9GEB8</accession>
<evidence type="ECO:0000256" key="1">
    <source>
        <dbReference type="ARBA" id="ARBA00022771"/>
    </source>
</evidence>
<dbReference type="PANTHER" id="PTHR25464:SF2">
    <property type="entry name" value="RING-TYPE DOMAIN-CONTAINING PROTEIN"/>
    <property type="match status" value="1"/>
</dbReference>
<dbReference type="Proteomes" id="UP000000305">
    <property type="component" value="Unassembled WGS sequence"/>
</dbReference>
<proteinExistence type="predicted"/>
<protein>
    <recommendedName>
        <fullName evidence="5">RING-type domain-containing protein</fullName>
    </recommendedName>
</protein>
<keyword evidence="1 3" id="KW-0479">Metal-binding</keyword>
<dbReference type="InterPro" id="IPR013083">
    <property type="entry name" value="Znf_RING/FYVE/PHD"/>
</dbReference>
<gene>
    <name evidence="6" type="ORF">DAPPUDRAFT_302663</name>
</gene>
<keyword evidence="4" id="KW-0175">Coiled coil</keyword>
<dbReference type="PhylomeDB" id="E9GEB8"/>
<feature type="coiled-coil region" evidence="4">
    <location>
        <begin position="123"/>
        <end position="157"/>
    </location>
</feature>
<dbReference type="HOGENOM" id="CLU_033941_0_0_1"/>
<dbReference type="KEGG" id="dpx:DAPPUDRAFT_302663"/>
<dbReference type="InParanoid" id="E9GEB8"/>
<dbReference type="AlphaFoldDB" id="E9GEB8"/>
<feature type="domain" description="RING-type" evidence="5">
    <location>
        <begin position="13"/>
        <end position="58"/>
    </location>
</feature>
<dbReference type="OrthoDB" id="6270329at2759"/>
<dbReference type="PANTHER" id="PTHR25464">
    <property type="entry name" value="TRIPARTITE MOTIF-CONTAINING PROTEIN 2-LIKE PROTEIN"/>
    <property type="match status" value="1"/>
</dbReference>
<evidence type="ECO:0000256" key="4">
    <source>
        <dbReference type="SAM" id="Coils"/>
    </source>
</evidence>
<keyword evidence="2" id="KW-0862">Zinc</keyword>
<dbReference type="GO" id="GO:0010508">
    <property type="term" value="P:positive regulation of autophagy"/>
    <property type="evidence" value="ECO:0000318"/>
    <property type="project" value="GO_Central"/>
</dbReference>